<feature type="transmembrane region" description="Helical" evidence="1">
    <location>
        <begin position="6"/>
        <end position="24"/>
    </location>
</feature>
<feature type="transmembrane region" description="Helical" evidence="1">
    <location>
        <begin position="197"/>
        <end position="220"/>
    </location>
</feature>
<comment type="caution">
    <text evidence="3">The sequence shown here is derived from an EMBL/GenBank/DDBJ whole genome shotgun (WGS) entry which is preliminary data.</text>
</comment>
<dbReference type="GO" id="GO:0016020">
    <property type="term" value="C:membrane"/>
    <property type="evidence" value="ECO:0007669"/>
    <property type="project" value="InterPro"/>
</dbReference>
<dbReference type="SUPFAM" id="SSF103481">
    <property type="entry name" value="Multidrug resistance efflux transporter EmrE"/>
    <property type="match status" value="1"/>
</dbReference>
<feature type="transmembrane region" description="Helical" evidence="1">
    <location>
        <begin position="36"/>
        <end position="55"/>
    </location>
</feature>
<feature type="transmembrane region" description="Helical" evidence="1">
    <location>
        <begin position="171"/>
        <end position="191"/>
    </location>
</feature>
<dbReference type="AlphaFoldDB" id="A0AA35T2B8"/>
<dbReference type="InterPro" id="IPR000620">
    <property type="entry name" value="EamA_dom"/>
</dbReference>
<feature type="domain" description="EamA" evidence="2">
    <location>
        <begin position="2"/>
        <end position="135"/>
    </location>
</feature>
<reference evidence="3" key="1">
    <citation type="submission" date="2023-03" db="EMBL/GenBank/DDBJ databases">
        <authorList>
            <person name="Steffen K."/>
            <person name="Cardenas P."/>
        </authorList>
    </citation>
    <scope>NUCLEOTIDE SEQUENCE</scope>
</reference>
<evidence type="ECO:0000259" key="2">
    <source>
        <dbReference type="Pfam" id="PF00892"/>
    </source>
</evidence>
<dbReference type="PANTHER" id="PTHR22911:SF137">
    <property type="entry name" value="SOLUTE CARRIER FAMILY 35 MEMBER G2-RELATED"/>
    <property type="match status" value="1"/>
</dbReference>
<feature type="transmembrane region" description="Helical" evidence="1">
    <location>
        <begin position="293"/>
        <end position="315"/>
    </location>
</feature>
<feature type="transmembrane region" description="Helical" evidence="1">
    <location>
        <begin position="61"/>
        <end position="82"/>
    </location>
</feature>
<gene>
    <name evidence="3" type="ORF">GBAR_LOCUS22278</name>
</gene>
<name>A0AA35T2B8_GEOBA</name>
<dbReference type="InterPro" id="IPR037185">
    <property type="entry name" value="EmrE-like"/>
</dbReference>
<accession>A0AA35T2B8</accession>
<keyword evidence="1" id="KW-0472">Membrane</keyword>
<dbReference type="Gene3D" id="1.10.3730.20">
    <property type="match status" value="1"/>
</dbReference>
<dbReference type="Pfam" id="PF00892">
    <property type="entry name" value="EamA"/>
    <property type="match status" value="2"/>
</dbReference>
<keyword evidence="1" id="KW-0812">Transmembrane</keyword>
<feature type="transmembrane region" description="Helical" evidence="1">
    <location>
        <begin position="118"/>
        <end position="139"/>
    </location>
</feature>
<protein>
    <recommendedName>
        <fullName evidence="2">EamA domain-containing protein</fullName>
    </recommendedName>
</protein>
<feature type="transmembrane region" description="Helical" evidence="1">
    <location>
        <begin position="261"/>
        <end position="281"/>
    </location>
</feature>
<dbReference type="Proteomes" id="UP001174909">
    <property type="component" value="Unassembled WGS sequence"/>
</dbReference>
<dbReference type="PANTHER" id="PTHR22911">
    <property type="entry name" value="ACYL-MALONYL CONDENSING ENZYME-RELATED"/>
    <property type="match status" value="1"/>
</dbReference>
<sequence length="318" mass="33561">MWPVLALGSALAFCFVSVCDKRLLSFHLHGVPPLCLWCGATGLIYGMIVVIIVGVPAGTAWQVAVAPVGAGLFMGCSVVLLFRGLRLMEASRAVAISQTNPIFVAILALWFLDEHISLIQWCGISLVVGGAVLISVRLFQERPFTRIDPGLAIPSTTVFDLRDRGAIYGPALLFVSAFCAASSFVVTKAALNADLPVLTVFGIQQATVGVVFLCVGLTGGPRLMGAVKEPKVLAMLLFGESLMPAISILLAVYAYSLGPASLVAAVLATRPLFVFIATTLLSRMRWQFLDESLNPRVLSVKAASIVMIVGGVGTLSVG</sequence>
<feature type="transmembrane region" description="Helical" evidence="1">
    <location>
        <begin position="232"/>
        <end position="255"/>
    </location>
</feature>
<proteinExistence type="predicted"/>
<keyword evidence="4" id="KW-1185">Reference proteome</keyword>
<organism evidence="3 4">
    <name type="scientific">Geodia barretti</name>
    <name type="common">Barrett's horny sponge</name>
    <dbReference type="NCBI Taxonomy" id="519541"/>
    <lineage>
        <taxon>Eukaryota</taxon>
        <taxon>Metazoa</taxon>
        <taxon>Porifera</taxon>
        <taxon>Demospongiae</taxon>
        <taxon>Heteroscleromorpha</taxon>
        <taxon>Tetractinellida</taxon>
        <taxon>Astrophorina</taxon>
        <taxon>Geodiidae</taxon>
        <taxon>Geodia</taxon>
    </lineage>
</organism>
<evidence type="ECO:0000313" key="4">
    <source>
        <dbReference type="Proteomes" id="UP001174909"/>
    </source>
</evidence>
<dbReference type="EMBL" id="CASHTH010003070">
    <property type="protein sequence ID" value="CAI8039944.1"/>
    <property type="molecule type" value="Genomic_DNA"/>
</dbReference>
<feature type="domain" description="EamA" evidence="2">
    <location>
        <begin position="169"/>
        <end position="282"/>
    </location>
</feature>
<evidence type="ECO:0000256" key="1">
    <source>
        <dbReference type="SAM" id="Phobius"/>
    </source>
</evidence>
<feature type="transmembrane region" description="Helical" evidence="1">
    <location>
        <begin position="94"/>
        <end position="112"/>
    </location>
</feature>
<evidence type="ECO:0000313" key="3">
    <source>
        <dbReference type="EMBL" id="CAI8039944.1"/>
    </source>
</evidence>
<keyword evidence="1" id="KW-1133">Transmembrane helix</keyword>